<name>A0A4P9Z7L9_9ASCO</name>
<dbReference type="GO" id="GO:0031505">
    <property type="term" value="P:fungal-type cell wall organization"/>
    <property type="evidence" value="ECO:0007669"/>
    <property type="project" value="TreeGrafter"/>
</dbReference>
<dbReference type="Proteomes" id="UP000268321">
    <property type="component" value="Unassembled WGS sequence"/>
</dbReference>
<evidence type="ECO:0000256" key="3">
    <source>
        <dbReference type="ARBA" id="ARBA00022729"/>
    </source>
</evidence>
<evidence type="ECO:0000313" key="8">
    <source>
        <dbReference type="Proteomes" id="UP000268321"/>
    </source>
</evidence>
<dbReference type="PANTHER" id="PTHR28154:SF1">
    <property type="entry name" value="CELL WALL SYNTHESIS PROTEIN KNH1-RELATED"/>
    <property type="match status" value="1"/>
</dbReference>
<evidence type="ECO:0000256" key="4">
    <source>
        <dbReference type="SAM" id="SignalP"/>
    </source>
</evidence>
<comment type="function">
    <text evidence="1">Involved in cell wall beta(1-&gt;6) glucan synthesis.</text>
</comment>
<feature type="signal peptide" evidence="4">
    <location>
        <begin position="1"/>
        <end position="17"/>
    </location>
</feature>
<evidence type="ECO:0000259" key="5">
    <source>
        <dbReference type="Pfam" id="PF05390"/>
    </source>
</evidence>
<dbReference type="EMBL" id="ML004898">
    <property type="protein sequence ID" value="RKP28468.1"/>
    <property type="molecule type" value="Genomic_DNA"/>
</dbReference>
<dbReference type="InterPro" id="IPR045328">
    <property type="entry name" value="Kre9/Knh1"/>
</dbReference>
<evidence type="ECO:0000259" key="6">
    <source>
        <dbReference type="Pfam" id="PF10342"/>
    </source>
</evidence>
<organism evidence="7 8">
    <name type="scientific">Metschnikowia bicuspidata</name>
    <dbReference type="NCBI Taxonomy" id="27322"/>
    <lineage>
        <taxon>Eukaryota</taxon>
        <taxon>Fungi</taxon>
        <taxon>Dikarya</taxon>
        <taxon>Ascomycota</taxon>
        <taxon>Saccharomycotina</taxon>
        <taxon>Pichiomycetes</taxon>
        <taxon>Metschnikowiaceae</taxon>
        <taxon>Metschnikowia</taxon>
    </lineage>
</organism>
<evidence type="ECO:0000256" key="1">
    <source>
        <dbReference type="ARBA" id="ARBA00004010"/>
    </source>
</evidence>
<dbReference type="GO" id="GO:0006078">
    <property type="term" value="P:(1-&gt;6)-beta-D-glucan biosynthetic process"/>
    <property type="evidence" value="ECO:0007669"/>
    <property type="project" value="InterPro"/>
</dbReference>
<dbReference type="Pfam" id="PF10342">
    <property type="entry name" value="Kre9_KNH"/>
    <property type="match status" value="1"/>
</dbReference>
<evidence type="ECO:0000313" key="7">
    <source>
        <dbReference type="EMBL" id="RKP28468.1"/>
    </source>
</evidence>
<reference evidence="8" key="1">
    <citation type="journal article" date="2018" name="Nat. Microbiol.">
        <title>Leveraging single-cell genomics to expand the fungal tree of life.</title>
        <authorList>
            <person name="Ahrendt S.R."/>
            <person name="Quandt C.A."/>
            <person name="Ciobanu D."/>
            <person name="Clum A."/>
            <person name="Salamov A."/>
            <person name="Andreopoulos B."/>
            <person name="Cheng J.F."/>
            <person name="Woyke T."/>
            <person name="Pelin A."/>
            <person name="Henrissat B."/>
            <person name="Reynolds N.K."/>
            <person name="Benny G.L."/>
            <person name="Smith M.E."/>
            <person name="James T.Y."/>
            <person name="Grigoriev I.V."/>
        </authorList>
    </citation>
    <scope>NUCLEOTIDE SEQUENCE [LARGE SCALE GENOMIC DNA]</scope>
    <source>
        <strain evidence="8">Baker2002</strain>
    </source>
</reference>
<gene>
    <name evidence="7" type="ORF">METBISCDRAFT_25066</name>
</gene>
<dbReference type="Pfam" id="PF05390">
    <property type="entry name" value="Kre9_KNH1_C"/>
    <property type="match status" value="1"/>
</dbReference>
<comment type="similarity">
    <text evidence="2">Belongs to the KRE9/KNH1 family.</text>
</comment>
<dbReference type="GO" id="GO:0005576">
    <property type="term" value="C:extracellular region"/>
    <property type="evidence" value="ECO:0007669"/>
    <property type="project" value="TreeGrafter"/>
</dbReference>
<dbReference type="GO" id="GO:0042546">
    <property type="term" value="P:cell wall biogenesis"/>
    <property type="evidence" value="ECO:0007669"/>
    <property type="project" value="InterPro"/>
</dbReference>
<feature type="domain" description="Yeast cell wall synthesis Kre9/Knh1-like N-terminal" evidence="6">
    <location>
        <begin position="35"/>
        <end position="127"/>
    </location>
</feature>
<dbReference type="OrthoDB" id="2432613at2759"/>
<accession>A0A4P9Z7L9</accession>
<protein>
    <submittedName>
        <fullName evidence="7">Cell wall synthesis KRE9KNH1</fullName>
    </submittedName>
</protein>
<sequence length="269" mass="28979">MLLHSLWSLLLFVYALADVSISQPIAGVSFSGLGGTVSFKVSWIDDTDNSDDTLSLSKVSKYLIVLCSGSNSNIKPVKTLSDSVASSARSYDASLLSTDVPNGNYFVQVYAQFANGYTIHYTPRFSLTGMSGQTATLTFAASLLTVAGEDGPDAQLQVGGTPVSINSASFTVPYDLQTGRTKYAPMQIQPGTVVTHTMYSTRYYTSAYTPFTSLSPSPNVYSTITPGWSYAVTSLFNSAAIAEYPTLYYPASQRVIQASLSSARKKRWL</sequence>
<dbReference type="InterPro" id="IPR018466">
    <property type="entry name" value="Kre9/Knh1-like_N"/>
</dbReference>
<evidence type="ECO:0000256" key="2">
    <source>
        <dbReference type="ARBA" id="ARBA00006816"/>
    </source>
</evidence>
<keyword evidence="8" id="KW-1185">Reference proteome</keyword>
<proteinExistence type="inferred from homology"/>
<dbReference type="AlphaFoldDB" id="A0A4P9Z7L9"/>
<dbReference type="PANTHER" id="PTHR28154">
    <property type="entry name" value="CELL WALL SYNTHESIS PROTEIN KNH1-RELATED"/>
    <property type="match status" value="1"/>
</dbReference>
<dbReference type="InterPro" id="IPR008659">
    <property type="entry name" value="Kre9/Knh1_C"/>
</dbReference>
<keyword evidence="3 4" id="KW-0732">Signal</keyword>
<feature type="chain" id="PRO_5020215704" evidence="4">
    <location>
        <begin position="18"/>
        <end position="269"/>
    </location>
</feature>
<feature type="domain" description="Yeast cell wall synthesis Kre9/Knh1 C-terminal" evidence="5">
    <location>
        <begin position="166"/>
        <end position="262"/>
    </location>
</feature>